<name>A0A327KRZ8_9BRAD</name>
<keyword evidence="3" id="KW-0808">Transferase</keyword>
<evidence type="ECO:0000256" key="1">
    <source>
        <dbReference type="SAM" id="MobiDB-lite"/>
    </source>
</evidence>
<dbReference type="AlphaFoldDB" id="A0A327KRZ8"/>
<keyword evidence="4" id="KW-1185">Reference proteome</keyword>
<protein>
    <submittedName>
        <fullName evidence="3">Glycosyltransferase</fullName>
    </submittedName>
</protein>
<feature type="region of interest" description="Disordered" evidence="1">
    <location>
        <begin position="345"/>
        <end position="372"/>
    </location>
</feature>
<feature type="domain" description="Spore protein YkvP/CgeB glycosyl transferase-like" evidence="2">
    <location>
        <begin position="199"/>
        <end position="347"/>
    </location>
</feature>
<dbReference type="InterPro" id="IPR055259">
    <property type="entry name" value="YkvP/CgeB_Glyco_trans-like"/>
</dbReference>
<gene>
    <name evidence="3" type="ORF">CH341_23695</name>
</gene>
<accession>A0A327KRZ8</accession>
<reference evidence="3 4" key="1">
    <citation type="submission" date="2017-07" db="EMBL/GenBank/DDBJ databases">
        <title>Draft Genome Sequences of Select Purple Nonsulfur Bacteria.</title>
        <authorList>
            <person name="Lasarre B."/>
            <person name="Mckinlay J.B."/>
        </authorList>
    </citation>
    <scope>NUCLEOTIDE SEQUENCE [LARGE SCALE GENOMIC DNA]</scope>
    <source>
        <strain evidence="3 4">DSM 5909</strain>
    </source>
</reference>
<dbReference type="EMBL" id="NPEX01000231">
    <property type="protein sequence ID" value="RAI40473.1"/>
    <property type="molecule type" value="Genomic_DNA"/>
</dbReference>
<organism evidence="3 4">
    <name type="scientific">Rhodoplanes roseus</name>
    <dbReference type="NCBI Taxonomy" id="29409"/>
    <lineage>
        <taxon>Bacteria</taxon>
        <taxon>Pseudomonadati</taxon>
        <taxon>Pseudomonadota</taxon>
        <taxon>Alphaproteobacteria</taxon>
        <taxon>Hyphomicrobiales</taxon>
        <taxon>Nitrobacteraceae</taxon>
        <taxon>Rhodoplanes</taxon>
    </lineage>
</organism>
<evidence type="ECO:0000313" key="4">
    <source>
        <dbReference type="Proteomes" id="UP000249130"/>
    </source>
</evidence>
<sequence length="372" mass="41796">MRLDIVVLGLSITSSWGNGHATTYRALIKALSERGHTVTFLERDVAWYREHRDLRRPDWCRVELYKRLEDLPRRFGTLVRDADLVILGSFVPDGTAIADWVTSQARGVTAFYDIDTPVTMSRLERGVTDYIAPSLIPRFDLYLSFTGGPVLELIEQTWGARAARPLYCAVDPDLHKPQDVLPHLALGYIGTYSPDRQRTLDRLLVEPARRLPSLRFAVAGPQYPAELEWPANVERIDHLPPQDHARFYCGQRYTLNVTRADMIAAGWSPSVRLFEAGACGVPVISDRWAGLDAFFTPGTEILIADSTEQAVAILREIPEERRRDIAAAARKRTLASHTARERARALEEHYAEARASRPREREGTETGVGAVA</sequence>
<dbReference type="SUPFAM" id="SSF53756">
    <property type="entry name" value="UDP-Glycosyltransferase/glycogen phosphorylase"/>
    <property type="match status" value="1"/>
</dbReference>
<evidence type="ECO:0000313" key="3">
    <source>
        <dbReference type="EMBL" id="RAI40473.1"/>
    </source>
</evidence>
<dbReference type="Pfam" id="PF13524">
    <property type="entry name" value="Glyco_trans_1_2"/>
    <property type="match status" value="1"/>
</dbReference>
<proteinExistence type="predicted"/>
<dbReference type="OrthoDB" id="9774625at2"/>
<dbReference type="Gene3D" id="3.40.50.2000">
    <property type="entry name" value="Glycogen Phosphorylase B"/>
    <property type="match status" value="2"/>
</dbReference>
<dbReference type="GO" id="GO:0016740">
    <property type="term" value="F:transferase activity"/>
    <property type="evidence" value="ECO:0007669"/>
    <property type="project" value="UniProtKB-KW"/>
</dbReference>
<comment type="caution">
    <text evidence="3">The sequence shown here is derived from an EMBL/GenBank/DDBJ whole genome shotgun (WGS) entry which is preliminary data.</text>
</comment>
<dbReference type="Proteomes" id="UP000249130">
    <property type="component" value="Unassembled WGS sequence"/>
</dbReference>
<dbReference type="RefSeq" id="WP_111421484.1">
    <property type="nucleotide sequence ID" value="NZ_NPEX01000231.1"/>
</dbReference>
<feature type="compositionally biased region" description="Basic and acidic residues" evidence="1">
    <location>
        <begin position="345"/>
        <end position="364"/>
    </location>
</feature>
<evidence type="ECO:0000259" key="2">
    <source>
        <dbReference type="Pfam" id="PF13524"/>
    </source>
</evidence>